<dbReference type="GeneID" id="93095531"/>
<proteinExistence type="predicted"/>
<gene>
    <name evidence="1" type="ORF">I6J59_08130</name>
</gene>
<name>A0ABX7H903_9BACT</name>
<sequence>MVDVGGRLPGEGHDLRLNGNIKTVRRTAGGKLVDNLVYSYTGNRLMSLAEMHR</sequence>
<evidence type="ECO:0000313" key="1">
    <source>
        <dbReference type="EMBL" id="QRO51553.1"/>
    </source>
</evidence>
<dbReference type="Proteomes" id="UP000654720">
    <property type="component" value="Chromosome"/>
</dbReference>
<organism evidence="1 2">
    <name type="scientific">Butyricimonas virosa</name>
    <dbReference type="NCBI Taxonomy" id="544645"/>
    <lineage>
        <taxon>Bacteria</taxon>
        <taxon>Pseudomonadati</taxon>
        <taxon>Bacteroidota</taxon>
        <taxon>Bacteroidia</taxon>
        <taxon>Bacteroidales</taxon>
        <taxon>Odoribacteraceae</taxon>
        <taxon>Butyricimonas</taxon>
    </lineage>
</organism>
<reference evidence="1 2" key="1">
    <citation type="submission" date="2021-02" db="EMBL/GenBank/DDBJ databases">
        <title>FDA dAtabase for Regulatory Grade micrObial Sequences (FDA-ARGOS): Supporting development and validation of Infectious Disease Dx tests.</title>
        <authorList>
            <person name="Carlson P."/>
            <person name="Fischbach M."/>
            <person name="Hastie J."/>
            <person name="Bilen M."/>
            <person name="Cheng A."/>
            <person name="Tallon L."/>
            <person name="Sadzewicz L."/>
            <person name="Zhao X."/>
            <person name="Boylan J."/>
            <person name="Ott S."/>
            <person name="Bowen H."/>
            <person name="Vavikolanu K."/>
            <person name="Mehta A."/>
            <person name="Aluvathingal J."/>
            <person name="Nadendla S."/>
            <person name="Yan Y."/>
            <person name="Sichtig H."/>
        </authorList>
    </citation>
    <scope>NUCLEOTIDE SEQUENCE [LARGE SCALE GENOMIC DNA]</scope>
    <source>
        <strain evidence="1 2">FDAARGOS_1229</strain>
    </source>
</reference>
<protein>
    <submittedName>
        <fullName evidence="1">Uncharacterized protein</fullName>
    </submittedName>
</protein>
<dbReference type="RefSeq" id="WP_157232713.1">
    <property type="nucleotide sequence ID" value="NZ_CAMXLP010000171.1"/>
</dbReference>
<evidence type="ECO:0000313" key="2">
    <source>
        <dbReference type="Proteomes" id="UP000654720"/>
    </source>
</evidence>
<accession>A0ABX7H903</accession>
<keyword evidence="2" id="KW-1185">Reference proteome</keyword>
<dbReference type="EMBL" id="CP069450">
    <property type="protein sequence ID" value="QRO51553.1"/>
    <property type="molecule type" value="Genomic_DNA"/>
</dbReference>